<dbReference type="Gene3D" id="3.40.50.2000">
    <property type="entry name" value="Glycogen Phosphorylase B"/>
    <property type="match status" value="2"/>
</dbReference>
<dbReference type="PANTHER" id="PTHR48047">
    <property type="entry name" value="GLYCOSYLTRANSFERASE"/>
    <property type="match status" value="1"/>
</dbReference>
<keyword evidence="3 4" id="KW-0808">Transferase</keyword>
<feature type="domain" description="Glycosyltransferase N-terminal" evidence="6">
    <location>
        <begin position="8"/>
        <end position="250"/>
    </location>
</feature>
<proteinExistence type="inferred from homology"/>
<protein>
    <recommendedName>
        <fullName evidence="5">Glycosyltransferase</fullName>
        <ecNumber evidence="5">2.4.1.-</ecNumber>
    </recommendedName>
</protein>
<gene>
    <name evidence="7" type="ORF">FRX31_025107</name>
</gene>
<dbReference type="InterPro" id="IPR035595">
    <property type="entry name" value="UDP_glycos_trans_CS"/>
</dbReference>
<evidence type="ECO:0000259" key="6">
    <source>
        <dbReference type="Pfam" id="PF26168"/>
    </source>
</evidence>
<keyword evidence="2 4" id="KW-0328">Glycosyltransferase</keyword>
<dbReference type="GO" id="GO:0035251">
    <property type="term" value="F:UDP-glucosyltransferase activity"/>
    <property type="evidence" value="ECO:0007669"/>
    <property type="project" value="TreeGrafter"/>
</dbReference>
<evidence type="ECO:0000256" key="4">
    <source>
        <dbReference type="RuleBase" id="RU003718"/>
    </source>
</evidence>
<sequence length="501" mass="56788">MAQHDDQLHFILFPFMAQGHMIPIIDIARLFAQRGMVVTIVTTHHNYLRFKTITDRATQSDHLPIRILQLYFPSVEVGLPGGCENVDTIPTRDMIMNFFKAISMLQQPLEQALGEMEPRPSCLISDNFLPWTSETARKFDIPRLIFHGTSCFYLLCSDNIFHYKAHESVTSESEPFIIPGLPDLIEISKSQLPDQFNRTSSETGDLHYQVREAELTAYGVVINSFFDLEPTYIKEYQKVKKDKAWCIGPVSLCNQEALEKFERGDKASIDQNHCVKWLDSRKPNSVIYVSLGSMCRLTPKQFMEIGLGLEASQQSFIWVVKGAGSNRYGELETWLTEVKFEERAKDRGLVIKGWAPQVLILSHPAIGGFLTHCGWNSTLEGVCAGVPMITWPMFAEQFLNEKLIVQILGIGVAVGALERVSWGDEDDVLVLITREEVEKAISRLMHEDDEGIERRKKARELGIMARKAMEKGGSSYLGTTLLIEDIKQQVNKKISNSNSRR</sequence>
<organism evidence="7 8">
    <name type="scientific">Thalictrum thalictroides</name>
    <name type="common">Rue-anemone</name>
    <name type="synonym">Anemone thalictroides</name>
    <dbReference type="NCBI Taxonomy" id="46969"/>
    <lineage>
        <taxon>Eukaryota</taxon>
        <taxon>Viridiplantae</taxon>
        <taxon>Streptophyta</taxon>
        <taxon>Embryophyta</taxon>
        <taxon>Tracheophyta</taxon>
        <taxon>Spermatophyta</taxon>
        <taxon>Magnoliopsida</taxon>
        <taxon>Ranunculales</taxon>
        <taxon>Ranunculaceae</taxon>
        <taxon>Thalictroideae</taxon>
        <taxon>Thalictrum</taxon>
    </lineage>
</organism>
<name>A0A7J6VMB7_THATH</name>
<dbReference type="Proteomes" id="UP000554482">
    <property type="component" value="Unassembled WGS sequence"/>
</dbReference>
<dbReference type="Pfam" id="PF26168">
    <property type="entry name" value="Glyco_transf_N"/>
    <property type="match status" value="1"/>
</dbReference>
<dbReference type="AlphaFoldDB" id="A0A7J6VMB7"/>
<dbReference type="SUPFAM" id="SSF53756">
    <property type="entry name" value="UDP-Glycosyltransferase/glycogen phosphorylase"/>
    <property type="match status" value="1"/>
</dbReference>
<evidence type="ECO:0000256" key="1">
    <source>
        <dbReference type="ARBA" id="ARBA00009995"/>
    </source>
</evidence>
<dbReference type="PANTHER" id="PTHR48047:SF182">
    <property type="entry name" value="GLYCOSYLTRANSFERASE"/>
    <property type="match status" value="1"/>
</dbReference>
<dbReference type="FunFam" id="3.40.50.2000:FF:000071">
    <property type="entry name" value="Glycosyltransferase"/>
    <property type="match status" value="1"/>
</dbReference>
<dbReference type="PROSITE" id="PS00375">
    <property type="entry name" value="UDPGT"/>
    <property type="match status" value="1"/>
</dbReference>
<evidence type="ECO:0000313" key="8">
    <source>
        <dbReference type="Proteomes" id="UP000554482"/>
    </source>
</evidence>
<dbReference type="OrthoDB" id="5835829at2759"/>
<reference evidence="7 8" key="1">
    <citation type="submission" date="2020-06" db="EMBL/GenBank/DDBJ databases">
        <title>Transcriptomic and genomic resources for Thalictrum thalictroides and T. hernandezii: Facilitating candidate gene discovery in an emerging model plant lineage.</title>
        <authorList>
            <person name="Arias T."/>
            <person name="Riano-Pachon D.M."/>
            <person name="Di Stilio V.S."/>
        </authorList>
    </citation>
    <scope>NUCLEOTIDE SEQUENCE [LARGE SCALE GENOMIC DNA]</scope>
    <source>
        <strain evidence="8">cv. WT478/WT964</strain>
        <tissue evidence="7">Leaves</tissue>
    </source>
</reference>
<dbReference type="InterPro" id="IPR002213">
    <property type="entry name" value="UDP_glucos_trans"/>
</dbReference>
<evidence type="ECO:0000256" key="5">
    <source>
        <dbReference type="RuleBase" id="RU362057"/>
    </source>
</evidence>
<evidence type="ECO:0000313" key="7">
    <source>
        <dbReference type="EMBL" id="KAF5185305.1"/>
    </source>
</evidence>
<dbReference type="CDD" id="cd03784">
    <property type="entry name" value="GT1_Gtf-like"/>
    <property type="match status" value="1"/>
</dbReference>
<comment type="caution">
    <text evidence="7">The sequence shown here is derived from an EMBL/GenBank/DDBJ whole genome shotgun (WGS) entry which is preliminary data.</text>
</comment>
<accession>A0A7J6VMB7</accession>
<comment type="similarity">
    <text evidence="1 4">Belongs to the UDP-glycosyltransferase family.</text>
</comment>
<evidence type="ECO:0000256" key="3">
    <source>
        <dbReference type="ARBA" id="ARBA00022679"/>
    </source>
</evidence>
<dbReference type="EMBL" id="JABWDY010030885">
    <property type="protein sequence ID" value="KAF5185305.1"/>
    <property type="molecule type" value="Genomic_DNA"/>
</dbReference>
<dbReference type="InterPro" id="IPR058980">
    <property type="entry name" value="Glyco_transf_N"/>
</dbReference>
<dbReference type="EC" id="2.4.1.-" evidence="5"/>
<dbReference type="Pfam" id="PF00201">
    <property type="entry name" value="UDPGT"/>
    <property type="match status" value="1"/>
</dbReference>
<dbReference type="FunFam" id="3.40.50.2000:FF:000047">
    <property type="entry name" value="Glycosyltransferase"/>
    <property type="match status" value="1"/>
</dbReference>
<evidence type="ECO:0000256" key="2">
    <source>
        <dbReference type="ARBA" id="ARBA00022676"/>
    </source>
</evidence>
<keyword evidence="8" id="KW-1185">Reference proteome</keyword>